<sequence length="93" mass="10615">MMFSITSPVVKLYKDELGLKQGDGLQLFCRYAGSESGLCIGVEKGKPTEEDYVQEIDGIHFYVKPHEVWFVEKMSMDYDDIDEQFTINLPSIA</sequence>
<dbReference type="InterPro" id="IPR035903">
    <property type="entry name" value="HesB-like_dom_sf"/>
</dbReference>
<evidence type="ECO:0008006" key="3">
    <source>
        <dbReference type="Google" id="ProtNLM"/>
    </source>
</evidence>
<gene>
    <name evidence="1" type="ORF">L2716_05655</name>
</gene>
<keyword evidence="2" id="KW-1185">Reference proteome</keyword>
<dbReference type="SUPFAM" id="SSF89360">
    <property type="entry name" value="HesB-like domain"/>
    <property type="match status" value="1"/>
</dbReference>
<dbReference type="Gene3D" id="2.60.300.12">
    <property type="entry name" value="HesB-like domain"/>
    <property type="match status" value="1"/>
</dbReference>
<evidence type="ECO:0000313" key="1">
    <source>
        <dbReference type="EMBL" id="MCF6137211.1"/>
    </source>
</evidence>
<organism evidence="1 2">
    <name type="scientific">Pseudalkalibacillus berkeleyi</name>
    <dbReference type="NCBI Taxonomy" id="1069813"/>
    <lineage>
        <taxon>Bacteria</taxon>
        <taxon>Bacillati</taxon>
        <taxon>Bacillota</taxon>
        <taxon>Bacilli</taxon>
        <taxon>Bacillales</taxon>
        <taxon>Fictibacillaceae</taxon>
        <taxon>Pseudalkalibacillus</taxon>
    </lineage>
</organism>
<dbReference type="RefSeq" id="WP_236332610.1">
    <property type="nucleotide sequence ID" value="NZ_JAKIJS010000001.1"/>
</dbReference>
<dbReference type="Proteomes" id="UP001649381">
    <property type="component" value="Unassembled WGS sequence"/>
</dbReference>
<accession>A0ABS9GZW2</accession>
<evidence type="ECO:0000313" key="2">
    <source>
        <dbReference type="Proteomes" id="UP001649381"/>
    </source>
</evidence>
<proteinExistence type="predicted"/>
<name>A0ABS9GZW2_9BACL</name>
<reference evidence="1 2" key="1">
    <citation type="submission" date="2022-01" db="EMBL/GenBank/DDBJ databases">
        <title>Alkalihalobacillus sp. EGI L200015, a novel bacterium isolated from a salt lake sediment.</title>
        <authorList>
            <person name="Gao L."/>
            <person name="Fang B.-Z."/>
            <person name="Li W.-J."/>
        </authorList>
    </citation>
    <scope>NUCLEOTIDE SEQUENCE [LARGE SCALE GENOMIC DNA]</scope>
    <source>
        <strain evidence="1 2">KCTC 12718</strain>
    </source>
</reference>
<dbReference type="EMBL" id="JAKIJS010000001">
    <property type="protein sequence ID" value="MCF6137211.1"/>
    <property type="molecule type" value="Genomic_DNA"/>
</dbReference>
<comment type="caution">
    <text evidence="1">The sequence shown here is derived from an EMBL/GenBank/DDBJ whole genome shotgun (WGS) entry which is preliminary data.</text>
</comment>
<protein>
    <recommendedName>
        <fullName evidence="3">FeS cluster biogenesis domain-containing protein</fullName>
    </recommendedName>
</protein>